<dbReference type="EMBL" id="JARKIF010000005">
    <property type="protein sequence ID" value="KAJ7638270.1"/>
    <property type="molecule type" value="Genomic_DNA"/>
</dbReference>
<keyword evidence="2" id="KW-1185">Reference proteome</keyword>
<comment type="caution">
    <text evidence="1">The sequence shown here is derived from an EMBL/GenBank/DDBJ whole genome shotgun (WGS) entry which is preliminary data.</text>
</comment>
<dbReference type="AlphaFoldDB" id="A0AAD7C3L4"/>
<proteinExistence type="predicted"/>
<sequence length="701" mass="79457">MTDDDAERSSAAVLDVPVYILQPDKVKLLNVHDPLSLRLCPLRTMRIHLSGLSEELLSLCNPELANDIPIHATPSPGPSSPLSDLTELWDEATWPDTRYLAESLDRGPLDLEKSLGEISERSGTVHLEAYRPDGYTKRGYSLRLHKASLQEPSERPMLVGVQNSMNALDARCTTAGRRFRHHVPGFRGPWRPLAPGEFDLYVINLDDWLQLSSMERVDLWGMGCDLFIRHLLIFSPHVDVVERLQRMHRPDEVMEVQVPGLRRLPRPETRGIDQSSDYTKINRVTTMRAFLEHACDADGIVLNALQLPESHSTHSNPLANSGLDLQTVAYHQTNGLPGFDHEIVPSDQEFFEIAGTADTVTLSHMDAYGGTRITAQGPGDKWWPRKRMACPLECIDTVHRWDPDKPDFERGDWEGVILGPHEGTLLMQPGREHIVVGLPPDIAAPKDKQMRGTVTTGGHFFAASTVRASIAAFFHLVMKDEVLTNVEHFPLWKTFIRISAFWLDVTRSRPKDLPKLQAYLPRLSMTTTEGWTDIVYLACVAVLAPAFDRRQYIPAEIPSLENRQRDAVHNMYHGWRRWFAGVFQGTRDTENVDWEQHFFTPALVHMAVALTVYFHRMPSEYRTDKVEAGEVEEVEEVEEMEERPFPQTLDHEVEALLTEKYSADAGVAFREQLGSAEPSQSYSFFLFKGSEFCIHPSRAFS</sequence>
<reference evidence="1" key="1">
    <citation type="submission" date="2023-03" db="EMBL/GenBank/DDBJ databases">
        <title>Massive genome expansion in bonnet fungi (Mycena s.s.) driven by repeated elements and novel gene families across ecological guilds.</title>
        <authorList>
            <consortium name="Lawrence Berkeley National Laboratory"/>
            <person name="Harder C.B."/>
            <person name="Miyauchi S."/>
            <person name="Viragh M."/>
            <person name="Kuo A."/>
            <person name="Thoen E."/>
            <person name="Andreopoulos B."/>
            <person name="Lu D."/>
            <person name="Skrede I."/>
            <person name="Drula E."/>
            <person name="Henrissat B."/>
            <person name="Morin E."/>
            <person name="Kohler A."/>
            <person name="Barry K."/>
            <person name="LaButti K."/>
            <person name="Morin E."/>
            <person name="Salamov A."/>
            <person name="Lipzen A."/>
            <person name="Mereny Z."/>
            <person name="Hegedus B."/>
            <person name="Baldrian P."/>
            <person name="Stursova M."/>
            <person name="Weitz H."/>
            <person name="Taylor A."/>
            <person name="Grigoriev I.V."/>
            <person name="Nagy L.G."/>
            <person name="Martin F."/>
            <person name="Kauserud H."/>
        </authorList>
    </citation>
    <scope>NUCLEOTIDE SEQUENCE</scope>
    <source>
        <strain evidence="1">9284</strain>
    </source>
</reference>
<dbReference type="Proteomes" id="UP001221142">
    <property type="component" value="Unassembled WGS sequence"/>
</dbReference>
<organism evidence="1 2">
    <name type="scientific">Roridomyces roridus</name>
    <dbReference type="NCBI Taxonomy" id="1738132"/>
    <lineage>
        <taxon>Eukaryota</taxon>
        <taxon>Fungi</taxon>
        <taxon>Dikarya</taxon>
        <taxon>Basidiomycota</taxon>
        <taxon>Agaricomycotina</taxon>
        <taxon>Agaricomycetes</taxon>
        <taxon>Agaricomycetidae</taxon>
        <taxon>Agaricales</taxon>
        <taxon>Marasmiineae</taxon>
        <taxon>Mycenaceae</taxon>
        <taxon>Roridomyces</taxon>
    </lineage>
</organism>
<evidence type="ECO:0000313" key="1">
    <source>
        <dbReference type="EMBL" id="KAJ7638270.1"/>
    </source>
</evidence>
<name>A0AAD7C3L4_9AGAR</name>
<evidence type="ECO:0000313" key="2">
    <source>
        <dbReference type="Proteomes" id="UP001221142"/>
    </source>
</evidence>
<accession>A0AAD7C3L4</accession>
<gene>
    <name evidence="1" type="ORF">FB45DRAFT_1023075</name>
</gene>
<protein>
    <submittedName>
        <fullName evidence="1">Uncharacterized protein</fullName>
    </submittedName>
</protein>